<organism evidence="1 2">
    <name type="scientific">Populus trichocarpa</name>
    <name type="common">Western balsam poplar</name>
    <name type="synonym">Populus balsamifera subsp. trichocarpa</name>
    <dbReference type="NCBI Taxonomy" id="3694"/>
    <lineage>
        <taxon>Eukaryota</taxon>
        <taxon>Viridiplantae</taxon>
        <taxon>Streptophyta</taxon>
        <taxon>Embryophyta</taxon>
        <taxon>Tracheophyta</taxon>
        <taxon>Spermatophyta</taxon>
        <taxon>Magnoliopsida</taxon>
        <taxon>eudicotyledons</taxon>
        <taxon>Gunneridae</taxon>
        <taxon>Pentapetalae</taxon>
        <taxon>rosids</taxon>
        <taxon>fabids</taxon>
        <taxon>Malpighiales</taxon>
        <taxon>Salicaceae</taxon>
        <taxon>Saliceae</taxon>
        <taxon>Populus</taxon>
    </lineage>
</organism>
<accession>A0ACC0RZA3</accession>
<comment type="caution">
    <text evidence="1">The sequence shown here is derived from an EMBL/GenBank/DDBJ whole genome shotgun (WGS) entry which is preliminary data.</text>
</comment>
<gene>
    <name evidence="1" type="ORF">POPTR_014G151351v4</name>
</gene>
<name>A0ACC0RZA3_POPTR</name>
<dbReference type="EMBL" id="CM009303">
    <property type="protein sequence ID" value="KAI9382588.1"/>
    <property type="molecule type" value="Genomic_DNA"/>
</dbReference>
<reference evidence="1 2" key="1">
    <citation type="journal article" date="2006" name="Science">
        <title>The genome of black cottonwood, Populus trichocarpa (Torr. &amp; Gray).</title>
        <authorList>
            <person name="Tuskan G.A."/>
            <person name="Difazio S."/>
            <person name="Jansson S."/>
            <person name="Bohlmann J."/>
            <person name="Grigoriev I."/>
            <person name="Hellsten U."/>
            <person name="Putnam N."/>
            <person name="Ralph S."/>
            <person name="Rombauts S."/>
            <person name="Salamov A."/>
            <person name="Schein J."/>
            <person name="Sterck L."/>
            <person name="Aerts A."/>
            <person name="Bhalerao R.R."/>
            <person name="Bhalerao R.P."/>
            <person name="Blaudez D."/>
            <person name="Boerjan W."/>
            <person name="Brun A."/>
            <person name="Brunner A."/>
            <person name="Busov V."/>
            <person name="Campbell M."/>
            <person name="Carlson J."/>
            <person name="Chalot M."/>
            <person name="Chapman J."/>
            <person name="Chen G.L."/>
            <person name="Cooper D."/>
            <person name="Coutinho P.M."/>
            <person name="Couturier J."/>
            <person name="Covert S."/>
            <person name="Cronk Q."/>
            <person name="Cunningham R."/>
            <person name="Davis J."/>
            <person name="Degroeve S."/>
            <person name="Dejardin A."/>
            <person name="Depamphilis C."/>
            <person name="Detter J."/>
            <person name="Dirks B."/>
            <person name="Dubchak I."/>
            <person name="Duplessis S."/>
            <person name="Ehlting J."/>
            <person name="Ellis B."/>
            <person name="Gendler K."/>
            <person name="Goodstein D."/>
            <person name="Gribskov M."/>
            <person name="Grimwood J."/>
            <person name="Groover A."/>
            <person name="Gunter L."/>
            <person name="Hamberger B."/>
            <person name="Heinze B."/>
            <person name="Helariutta Y."/>
            <person name="Henrissat B."/>
            <person name="Holligan D."/>
            <person name="Holt R."/>
            <person name="Huang W."/>
            <person name="Islam-Faridi N."/>
            <person name="Jones S."/>
            <person name="Jones-Rhoades M."/>
            <person name="Jorgensen R."/>
            <person name="Joshi C."/>
            <person name="Kangasjarvi J."/>
            <person name="Karlsson J."/>
            <person name="Kelleher C."/>
            <person name="Kirkpatrick R."/>
            <person name="Kirst M."/>
            <person name="Kohler A."/>
            <person name="Kalluri U."/>
            <person name="Larimer F."/>
            <person name="Leebens-Mack J."/>
            <person name="Leple J.C."/>
            <person name="Locascio P."/>
            <person name="Lou Y."/>
            <person name="Lucas S."/>
            <person name="Martin F."/>
            <person name="Montanini B."/>
            <person name="Napoli C."/>
            <person name="Nelson D.R."/>
            <person name="Nelson C."/>
            <person name="Nieminen K."/>
            <person name="Nilsson O."/>
            <person name="Pereda V."/>
            <person name="Peter G."/>
            <person name="Philippe R."/>
            <person name="Pilate G."/>
            <person name="Poliakov A."/>
            <person name="Razumovskaya J."/>
            <person name="Richardson P."/>
            <person name="Rinaldi C."/>
            <person name="Ritland K."/>
            <person name="Rouze P."/>
            <person name="Ryaboy D."/>
            <person name="Schmutz J."/>
            <person name="Schrader J."/>
            <person name="Segerman B."/>
            <person name="Shin H."/>
            <person name="Siddiqui A."/>
            <person name="Sterky F."/>
            <person name="Terry A."/>
            <person name="Tsai C.J."/>
            <person name="Uberbacher E."/>
            <person name="Unneberg P."/>
            <person name="Vahala J."/>
            <person name="Wall K."/>
            <person name="Wessler S."/>
            <person name="Yang G."/>
            <person name="Yin T."/>
            <person name="Douglas C."/>
            <person name="Marra M."/>
            <person name="Sandberg G."/>
            <person name="Van de Peer Y."/>
            <person name="Rokhsar D."/>
        </authorList>
    </citation>
    <scope>NUCLEOTIDE SEQUENCE [LARGE SCALE GENOMIC DNA]</scope>
    <source>
        <strain evidence="2">cv. Nisqually</strain>
    </source>
</reference>
<protein>
    <submittedName>
        <fullName evidence="1">Uncharacterized protein</fullName>
    </submittedName>
</protein>
<evidence type="ECO:0000313" key="2">
    <source>
        <dbReference type="Proteomes" id="UP000006729"/>
    </source>
</evidence>
<sequence>MSLVNSDTCIKSSLSFLTNSKPNLTTPSLLLSSSPCSFLYLHQYISSTRNPANLVQIHIDVPNHDFLGEMKLDILQGHHLTATSSL</sequence>
<dbReference type="Proteomes" id="UP000006729">
    <property type="component" value="Chromosome 14"/>
</dbReference>
<evidence type="ECO:0000313" key="1">
    <source>
        <dbReference type="EMBL" id="KAI9382588.1"/>
    </source>
</evidence>
<proteinExistence type="predicted"/>
<keyword evidence="2" id="KW-1185">Reference proteome</keyword>